<protein>
    <recommendedName>
        <fullName evidence="3">Regulatory protein RecX</fullName>
    </recommendedName>
</protein>
<dbReference type="Pfam" id="PF02631">
    <property type="entry name" value="RecX_HTH2"/>
    <property type="match status" value="1"/>
</dbReference>
<evidence type="ECO:0000256" key="2">
    <source>
        <dbReference type="ARBA" id="ARBA00009695"/>
    </source>
</evidence>
<organism evidence="6 7">
    <name type="scientific">Sphingomonas alba</name>
    <dbReference type="NCBI Taxonomy" id="2908208"/>
    <lineage>
        <taxon>Bacteria</taxon>
        <taxon>Pseudomonadati</taxon>
        <taxon>Pseudomonadota</taxon>
        <taxon>Alphaproteobacteria</taxon>
        <taxon>Sphingomonadales</taxon>
        <taxon>Sphingomonadaceae</taxon>
        <taxon>Sphingomonas</taxon>
    </lineage>
</organism>
<comment type="subcellular location">
    <subcellularLocation>
        <location evidence="1">Cytoplasm</location>
    </subcellularLocation>
</comment>
<comment type="caution">
    <text evidence="6">The sequence shown here is derived from an EMBL/GenBank/DDBJ whole genome shotgun (WGS) entry which is preliminary data.</text>
</comment>
<sequence length="182" mass="19654">MRPRGPKKPRPPLDEGKLNELMMHYVGKFATSRAKLGSYLSRKVRERGWAGNGEPPVEALVAKAARLGFVDDAAFALSKSRSLTARGYGARRVGQALHAAGIEESDGEAARDHAREEAVAAALHFAKRRRIGPYASENPEPAQKEKALAAMVRAGHDFRLAKSILSLAPGAEIDAESLQDFA</sequence>
<dbReference type="Gene3D" id="1.10.10.10">
    <property type="entry name" value="Winged helix-like DNA-binding domain superfamily/Winged helix DNA-binding domain"/>
    <property type="match status" value="1"/>
</dbReference>
<evidence type="ECO:0000256" key="4">
    <source>
        <dbReference type="ARBA" id="ARBA00022490"/>
    </source>
</evidence>
<evidence type="ECO:0000259" key="5">
    <source>
        <dbReference type="Pfam" id="PF02631"/>
    </source>
</evidence>
<dbReference type="Proteomes" id="UP001165363">
    <property type="component" value="Unassembled WGS sequence"/>
</dbReference>
<feature type="domain" description="RecX second three-helical" evidence="5">
    <location>
        <begin position="71"/>
        <end position="110"/>
    </location>
</feature>
<dbReference type="InterPro" id="IPR053924">
    <property type="entry name" value="RecX_HTH_2nd"/>
</dbReference>
<dbReference type="RefSeq" id="WP_249847112.1">
    <property type="nucleotide sequence ID" value="NZ_JAMGBD010000001.1"/>
</dbReference>
<keyword evidence="7" id="KW-1185">Reference proteome</keyword>
<dbReference type="EMBL" id="JAMGBD010000001">
    <property type="protein sequence ID" value="MCL6683170.1"/>
    <property type="molecule type" value="Genomic_DNA"/>
</dbReference>
<accession>A0ABT0RKN8</accession>
<evidence type="ECO:0000256" key="3">
    <source>
        <dbReference type="ARBA" id="ARBA00018111"/>
    </source>
</evidence>
<keyword evidence="4" id="KW-0963">Cytoplasm</keyword>
<dbReference type="InterPro" id="IPR036388">
    <property type="entry name" value="WH-like_DNA-bd_sf"/>
</dbReference>
<evidence type="ECO:0000313" key="6">
    <source>
        <dbReference type="EMBL" id="MCL6683170.1"/>
    </source>
</evidence>
<comment type="similarity">
    <text evidence="2">Belongs to the RecX family.</text>
</comment>
<evidence type="ECO:0000313" key="7">
    <source>
        <dbReference type="Proteomes" id="UP001165363"/>
    </source>
</evidence>
<name>A0ABT0RKN8_9SPHN</name>
<reference evidence="6" key="1">
    <citation type="submission" date="2022-05" db="EMBL/GenBank/DDBJ databases">
        <authorList>
            <person name="Jo J.-H."/>
            <person name="Im W.-T."/>
        </authorList>
    </citation>
    <scope>NUCLEOTIDE SEQUENCE</scope>
    <source>
        <strain evidence="6">SE158</strain>
    </source>
</reference>
<gene>
    <name evidence="6" type="ORF">LZ536_04525</name>
</gene>
<evidence type="ECO:0000256" key="1">
    <source>
        <dbReference type="ARBA" id="ARBA00004496"/>
    </source>
</evidence>
<proteinExistence type="inferred from homology"/>